<dbReference type="PANTHER" id="PTHR21137:SF3">
    <property type="entry name" value="ODORANT RECEPTOR 30A-RELATED"/>
    <property type="match status" value="1"/>
</dbReference>
<evidence type="ECO:0000313" key="11">
    <source>
        <dbReference type="EMBL" id="AXM05155.1"/>
    </source>
</evidence>
<keyword evidence="5 10" id="KW-0552">Olfaction</keyword>
<evidence type="ECO:0000256" key="5">
    <source>
        <dbReference type="ARBA" id="ARBA00022725"/>
    </source>
</evidence>
<evidence type="ECO:0000256" key="7">
    <source>
        <dbReference type="ARBA" id="ARBA00023136"/>
    </source>
</evidence>
<feature type="transmembrane region" description="Helical" evidence="10">
    <location>
        <begin position="39"/>
        <end position="62"/>
    </location>
</feature>
<proteinExistence type="evidence at transcript level"/>
<organism evidence="11">
    <name type="scientific">Campoletis chlorideae</name>
    <dbReference type="NCBI Taxonomy" id="219166"/>
    <lineage>
        <taxon>Eukaryota</taxon>
        <taxon>Metazoa</taxon>
        <taxon>Ecdysozoa</taxon>
        <taxon>Arthropoda</taxon>
        <taxon>Hexapoda</taxon>
        <taxon>Insecta</taxon>
        <taxon>Pterygota</taxon>
        <taxon>Neoptera</taxon>
        <taxon>Endopterygota</taxon>
        <taxon>Hymenoptera</taxon>
        <taxon>Apocrita</taxon>
        <taxon>Ichneumonoidea</taxon>
        <taxon>Ichneumonidae</taxon>
        <taxon>Campopleginae</taxon>
        <taxon>Dusona group</taxon>
        <taxon>Campoletis</taxon>
    </lineage>
</organism>
<accession>A0A346D3Y5</accession>
<feature type="transmembrane region" description="Helical" evidence="10">
    <location>
        <begin position="297"/>
        <end position="318"/>
    </location>
</feature>
<evidence type="ECO:0000256" key="8">
    <source>
        <dbReference type="ARBA" id="ARBA00023170"/>
    </source>
</evidence>
<feature type="transmembrane region" description="Helical" evidence="10">
    <location>
        <begin position="266"/>
        <end position="291"/>
    </location>
</feature>
<comment type="caution">
    <text evidence="10">Lacks conserved residue(s) required for the propagation of feature annotation.</text>
</comment>
<keyword evidence="4 10" id="KW-0812">Transmembrane</keyword>
<feature type="transmembrane region" description="Helical" evidence="10">
    <location>
        <begin position="186"/>
        <end position="211"/>
    </location>
</feature>
<protein>
    <recommendedName>
        <fullName evidence="10">Odorant receptor</fullName>
    </recommendedName>
</protein>
<evidence type="ECO:0000256" key="4">
    <source>
        <dbReference type="ARBA" id="ARBA00022692"/>
    </source>
</evidence>
<dbReference type="Pfam" id="PF02949">
    <property type="entry name" value="7tm_6"/>
    <property type="match status" value="1"/>
</dbReference>
<dbReference type="PANTHER" id="PTHR21137">
    <property type="entry name" value="ODORANT RECEPTOR"/>
    <property type="match status" value="1"/>
</dbReference>
<feature type="transmembrane region" description="Helical" evidence="10">
    <location>
        <begin position="127"/>
        <end position="145"/>
    </location>
</feature>
<comment type="subcellular location">
    <subcellularLocation>
        <location evidence="1 10">Cell membrane</location>
        <topology evidence="1 10">Multi-pass membrane protein</topology>
    </subcellularLocation>
</comment>
<evidence type="ECO:0000256" key="9">
    <source>
        <dbReference type="ARBA" id="ARBA00023224"/>
    </source>
</evidence>
<keyword evidence="7 10" id="KW-0472">Membrane</keyword>
<dbReference type="EMBL" id="MG859327">
    <property type="protein sequence ID" value="AXM05155.1"/>
    <property type="molecule type" value="mRNA"/>
</dbReference>
<reference evidence="11" key="2">
    <citation type="submission" date="2018-01" db="EMBL/GenBank/DDBJ databases">
        <authorList>
            <person name="Gaut B.S."/>
            <person name="Morton B.R."/>
            <person name="Clegg M.T."/>
            <person name="Duvall M.R."/>
        </authorList>
    </citation>
    <scope>NUCLEOTIDE SEQUENCE</scope>
    <source>
        <strain evidence="11">CchlOR38</strain>
    </source>
</reference>
<keyword evidence="3 10" id="KW-0716">Sensory transduction</keyword>
<evidence type="ECO:0000256" key="10">
    <source>
        <dbReference type="RuleBase" id="RU351113"/>
    </source>
</evidence>
<keyword evidence="6 10" id="KW-1133">Transmembrane helix</keyword>
<evidence type="ECO:0000256" key="3">
    <source>
        <dbReference type="ARBA" id="ARBA00022606"/>
    </source>
</evidence>
<keyword evidence="8 10" id="KW-0675">Receptor</keyword>
<feature type="transmembrane region" description="Helical" evidence="10">
    <location>
        <begin position="68"/>
        <end position="90"/>
    </location>
</feature>
<dbReference type="GO" id="GO:0004984">
    <property type="term" value="F:olfactory receptor activity"/>
    <property type="evidence" value="ECO:0007669"/>
    <property type="project" value="InterPro"/>
</dbReference>
<evidence type="ECO:0000256" key="6">
    <source>
        <dbReference type="ARBA" id="ARBA00022989"/>
    </source>
</evidence>
<sequence>MKSSSVENHSSIKMTRFYMQVVGMWYVEKKRDRIISNIVLVYTVLTMLVALVVMGTDFYYSWGDLHAMTYNAPCTITVMIELLKLFIFLYNRKKVMRLNEFTENTFWKKKYELIDLTILNECNERTMRMNVILATLMQIIAWHYLSIPMVESLGKDHSERILPFRLWFNLPFTETPYYEVAFGLQAAATLSVSICSTTFTSFLFTVCVYATGQFKILQRRMEKSCSTYIKNIIKDYDHQLTSYNELKSCIKQHQLLINYMDEIENLYCYIMMGQGLGAVLQICFSGFQVILGAEESILRTALSIEFFWGAVIMLYLFCWACHDIALESTAIAEAAYRASWYDLPYHNRWGKAFRMASQFITVRARKPCILTVGKFTPMTLETFTSIFSTSLSYFSILRQMGEDAN</sequence>
<name>A0A346D3Y5_9HYME</name>
<keyword evidence="9 10" id="KW-0807">Transducer</keyword>
<dbReference type="InterPro" id="IPR004117">
    <property type="entry name" value="7tm6_olfct_rcpt"/>
</dbReference>
<keyword evidence="2" id="KW-1003">Cell membrane</keyword>
<evidence type="ECO:0000256" key="2">
    <source>
        <dbReference type="ARBA" id="ARBA00022475"/>
    </source>
</evidence>
<dbReference type="GO" id="GO:0005549">
    <property type="term" value="F:odorant binding"/>
    <property type="evidence" value="ECO:0007669"/>
    <property type="project" value="InterPro"/>
</dbReference>
<dbReference type="GO" id="GO:0007165">
    <property type="term" value="P:signal transduction"/>
    <property type="evidence" value="ECO:0007669"/>
    <property type="project" value="UniProtKB-KW"/>
</dbReference>
<comment type="similarity">
    <text evidence="10">Belongs to the insect chemoreceptor superfamily. Heteromeric odorant receptor channel (TC 1.A.69) family.</text>
</comment>
<evidence type="ECO:0000256" key="1">
    <source>
        <dbReference type="ARBA" id="ARBA00004651"/>
    </source>
</evidence>
<dbReference type="GO" id="GO:0005886">
    <property type="term" value="C:plasma membrane"/>
    <property type="evidence" value="ECO:0007669"/>
    <property type="project" value="UniProtKB-SubCell"/>
</dbReference>
<reference evidence="11" key="1">
    <citation type="journal article" date="2018" name="Insect Mol. Biol.">
        <title>An odorant receptor mediates the attractiveness of cis-jasmone to Campoletis chlorideae, the endoparasitoid of Helicoverpa armigera.</title>
        <authorList>
            <person name="Sun Y.L."/>
            <person name="Dong J.F."/>
            <person name="Ning C."/>
            <person name="Ding P.P."/>
            <person name="Huang L.Q."/>
            <person name="Sun J.G."/>
            <person name="Wang C.Z."/>
        </authorList>
    </citation>
    <scope>NUCLEOTIDE SEQUENCE</scope>
    <source>
        <strain evidence="11">CchlOR38</strain>
    </source>
</reference>
<dbReference type="AlphaFoldDB" id="A0A346D3Y5"/>